<dbReference type="InterPro" id="IPR042099">
    <property type="entry name" value="ANL_N_sf"/>
</dbReference>
<keyword evidence="4" id="KW-1185">Reference proteome</keyword>
<dbReference type="EMBL" id="CP049989">
    <property type="protein sequence ID" value="QIM51243.1"/>
    <property type="molecule type" value="Genomic_DNA"/>
</dbReference>
<dbReference type="Gene3D" id="3.40.50.12780">
    <property type="entry name" value="N-terminal domain of ligase-like"/>
    <property type="match status" value="1"/>
</dbReference>
<dbReference type="PANTHER" id="PTHR24096">
    <property type="entry name" value="LONG-CHAIN-FATTY-ACID--COA LIGASE"/>
    <property type="match status" value="1"/>
</dbReference>
<reference evidence="3 4" key="1">
    <citation type="submission" date="2020-03" db="EMBL/GenBank/DDBJ databases">
        <title>Hydrogenophaga sp. nov. isolated from cyanobacterial mat.</title>
        <authorList>
            <person name="Thorat V."/>
            <person name="Kirdat K."/>
            <person name="Tiwarekar B."/>
            <person name="Costa E.D."/>
            <person name="Yadav A."/>
        </authorList>
    </citation>
    <scope>NUCLEOTIDE SEQUENCE [LARGE SCALE GENOMIC DNA]</scope>
    <source>
        <strain evidence="3 4">BA0156</strain>
    </source>
</reference>
<sequence length="644" mass="68753">MSAARPPEGARAAARSAQAPSSGAPRYRALAFGITEAELRHTADGTAYLKAVQPLQPYPDRLTDRLVHWAQVAPDRTFMARRARMADGSTGDWVHLSYAQALDAARSIGQALLDRGLSAERPVLIASENDLEHAQIALGCLYAGIPWAPASPAYSLVSQDYDKLRHLVNTLTPGLVYAADAPRYERALLATLGPEVEIVTGSGSVPGRATTSFAALRATRPTPAVDAAMRATGPDTITKFLFTSGSTKLPKAVINTQRMWCANQQQMAQSMPVLADPDTPPVLLDWLPWNHTFGGNHNVGLTLMHGGTLYIDDGKPTPALIGETLRNLREIAPTVYFNVPTGFEAIANAMKTDAVLRKNLLSRVRMFFYAGAALAQPVWDTLHAVQEQEVGERIVMGTGLGMTESGPFGLYITRPEVKSGDLGLPAAGLELKLVPSGDKTEVRYRGPNITPGYWRSPEATAEAFDDEGFFCTGDAVAWIDPARPNLGLRFDGRIAEDFKLATGTFVSVGPLRAKIIAAGAPFVQDAVITGLNEKEVGAMLFTTGAVRTLAPGLSADAPLAEVLVQPPVLAHFQRVLNDLAAQATGSANRVARLILLAEPPSIDKGEVTDKGSINQRAVLKHRAELVAALHAGTAPNTLLPPAKN</sequence>
<proteinExistence type="predicted"/>
<dbReference type="KEGG" id="hcz:G9Q37_03375"/>
<dbReference type="AlphaFoldDB" id="A0A6G8IDM8"/>
<dbReference type="Proteomes" id="UP000503162">
    <property type="component" value="Chromosome"/>
</dbReference>
<dbReference type="InterPro" id="IPR000873">
    <property type="entry name" value="AMP-dep_synth/lig_dom"/>
</dbReference>
<dbReference type="PANTHER" id="PTHR24096:SF420">
    <property type="entry name" value="LONG-CHAIN-FATTY-ACID--COA LIGASE-RELATED"/>
    <property type="match status" value="1"/>
</dbReference>
<evidence type="ECO:0000259" key="2">
    <source>
        <dbReference type="Pfam" id="PF00501"/>
    </source>
</evidence>
<protein>
    <submittedName>
        <fullName evidence="3">Feruloyl-CoA synthase</fullName>
    </submittedName>
</protein>
<organism evidence="3 4">
    <name type="scientific">Hydrogenophaga crocea</name>
    <dbReference type="NCBI Taxonomy" id="2716225"/>
    <lineage>
        <taxon>Bacteria</taxon>
        <taxon>Pseudomonadati</taxon>
        <taxon>Pseudomonadota</taxon>
        <taxon>Betaproteobacteria</taxon>
        <taxon>Burkholderiales</taxon>
        <taxon>Comamonadaceae</taxon>
        <taxon>Hydrogenophaga</taxon>
    </lineage>
</organism>
<dbReference type="Pfam" id="PF00501">
    <property type="entry name" value="AMP-binding"/>
    <property type="match status" value="1"/>
</dbReference>
<evidence type="ECO:0000313" key="4">
    <source>
        <dbReference type="Proteomes" id="UP000503162"/>
    </source>
</evidence>
<name>A0A6G8IDM8_9BURK</name>
<feature type="domain" description="AMP-dependent synthetase/ligase" evidence="2">
    <location>
        <begin position="68"/>
        <end position="454"/>
    </location>
</feature>
<dbReference type="SUPFAM" id="SSF56801">
    <property type="entry name" value="Acetyl-CoA synthetase-like"/>
    <property type="match status" value="1"/>
</dbReference>
<evidence type="ECO:0000256" key="1">
    <source>
        <dbReference type="SAM" id="MobiDB-lite"/>
    </source>
</evidence>
<gene>
    <name evidence="3" type="ORF">G9Q37_03375</name>
</gene>
<dbReference type="RefSeq" id="WP_166224566.1">
    <property type="nucleotide sequence ID" value="NZ_CP049989.1"/>
</dbReference>
<evidence type="ECO:0000313" key="3">
    <source>
        <dbReference type="EMBL" id="QIM51243.1"/>
    </source>
</evidence>
<accession>A0A6G8IDM8</accession>
<dbReference type="GO" id="GO:0016405">
    <property type="term" value="F:CoA-ligase activity"/>
    <property type="evidence" value="ECO:0007669"/>
    <property type="project" value="TreeGrafter"/>
</dbReference>
<feature type="region of interest" description="Disordered" evidence="1">
    <location>
        <begin position="1"/>
        <end position="21"/>
    </location>
</feature>